<keyword evidence="2" id="KW-1185">Reference proteome</keyword>
<reference evidence="1" key="1">
    <citation type="submission" date="2019-08" db="EMBL/GenBank/DDBJ databases">
        <title>Genome sequence of Clostridiales bacterium MT110.</title>
        <authorList>
            <person name="Cao J."/>
        </authorList>
    </citation>
    <scope>NUCLEOTIDE SEQUENCE</scope>
    <source>
        <strain evidence="1">MT110</strain>
    </source>
</reference>
<protein>
    <submittedName>
        <fullName evidence="1">Uncharacterized protein</fullName>
    </submittedName>
</protein>
<name>A0ACD1AC88_9FIRM</name>
<accession>A0ACD1AC88</accession>
<gene>
    <name evidence="1" type="ORF">FRZ06_11280</name>
</gene>
<organism evidence="1 2">
    <name type="scientific">Anoxybacterium hadale</name>
    <dbReference type="NCBI Taxonomy" id="3408580"/>
    <lineage>
        <taxon>Bacteria</taxon>
        <taxon>Bacillati</taxon>
        <taxon>Bacillota</taxon>
        <taxon>Clostridia</taxon>
        <taxon>Peptostreptococcales</taxon>
        <taxon>Anaerovoracaceae</taxon>
        <taxon>Anoxybacterium</taxon>
    </lineage>
</organism>
<dbReference type="EMBL" id="CP042469">
    <property type="protein sequence ID" value="QOX63873.1"/>
    <property type="molecule type" value="Genomic_DNA"/>
</dbReference>
<dbReference type="Proteomes" id="UP000594014">
    <property type="component" value="Chromosome"/>
</dbReference>
<evidence type="ECO:0000313" key="1">
    <source>
        <dbReference type="EMBL" id="QOX63873.1"/>
    </source>
</evidence>
<evidence type="ECO:0000313" key="2">
    <source>
        <dbReference type="Proteomes" id="UP000594014"/>
    </source>
</evidence>
<proteinExistence type="predicted"/>
<sequence>MKQKIIILVLVLVVAISSMFTGCSGKDSSSGNSLPRSTSGNSSSSDGNGDAGENSASESNGDAAGNTAADGSSGTDSAAGGFGGLPSGNAGSLASGDAGVDVDITEKMYVAYINEIYVNTPDYIGQNIRIQGMFQAYTDETTGLTYYYVYRVGPGCCGNDGSMCGFEFTWNGDLPKDNDWIEVIGSLRTYEDDGWSYLTLDASSVTVMKERGAENVLQ</sequence>